<dbReference type="GO" id="GO:0000166">
    <property type="term" value="F:nucleotide binding"/>
    <property type="evidence" value="ECO:0007669"/>
    <property type="project" value="UniProtKB-KW"/>
</dbReference>
<evidence type="ECO:0000313" key="4">
    <source>
        <dbReference type="EMBL" id="GGA62730.1"/>
    </source>
</evidence>
<dbReference type="InterPro" id="IPR011629">
    <property type="entry name" value="CobW-like_C"/>
</dbReference>
<sequence length="122" mass="14215">MRSTRCDVPLDQVLNRSAFDLDRILEIEPGFLDGDHDHEHDDHVTSFSLVTEQPLDARRFLPRVQMITRRFGTDILRMKDILSFKDDDDRFVIQAVHMLLEGDHQRPWKAVQGCASKERTLA</sequence>
<keyword evidence="1" id="KW-0547">Nucleotide-binding</keyword>
<protein>
    <recommendedName>
        <fullName evidence="3">CobW C-terminal domain-containing protein</fullName>
    </recommendedName>
</protein>
<feature type="domain" description="CobW C-terminal" evidence="3">
    <location>
        <begin position="44"/>
        <end position="110"/>
    </location>
</feature>
<dbReference type="Gene3D" id="3.30.1220.10">
    <property type="entry name" value="CobW-like, C-terminal domain"/>
    <property type="match status" value="1"/>
</dbReference>
<evidence type="ECO:0000256" key="1">
    <source>
        <dbReference type="ARBA" id="ARBA00022741"/>
    </source>
</evidence>
<evidence type="ECO:0000259" key="3">
    <source>
        <dbReference type="Pfam" id="PF07683"/>
    </source>
</evidence>
<dbReference type="PANTHER" id="PTHR13748">
    <property type="entry name" value="COBW-RELATED"/>
    <property type="match status" value="1"/>
</dbReference>
<dbReference type="Proteomes" id="UP000596977">
    <property type="component" value="Unassembled WGS sequence"/>
</dbReference>
<proteinExistence type="predicted"/>
<dbReference type="RefSeq" id="WP_206513457.1">
    <property type="nucleotide sequence ID" value="NZ_BMKB01000009.1"/>
</dbReference>
<keyword evidence="2" id="KW-0143">Chaperone</keyword>
<evidence type="ECO:0000256" key="2">
    <source>
        <dbReference type="ARBA" id="ARBA00023186"/>
    </source>
</evidence>
<dbReference type="PANTHER" id="PTHR13748:SF59">
    <property type="entry name" value="COBW C-TERMINAL DOMAIN-CONTAINING PROTEIN"/>
    <property type="match status" value="1"/>
</dbReference>
<gene>
    <name evidence="4" type="ORF">GCM10011499_36350</name>
</gene>
<dbReference type="InterPro" id="IPR051316">
    <property type="entry name" value="Zinc-reg_GTPase_activator"/>
</dbReference>
<organism evidence="4 5">
    <name type="scientific">Pelagibacterium lentulum</name>
    <dbReference type="NCBI Taxonomy" id="2029865"/>
    <lineage>
        <taxon>Bacteria</taxon>
        <taxon>Pseudomonadati</taxon>
        <taxon>Pseudomonadota</taxon>
        <taxon>Alphaproteobacteria</taxon>
        <taxon>Hyphomicrobiales</taxon>
        <taxon>Devosiaceae</taxon>
        <taxon>Pelagibacterium</taxon>
    </lineage>
</organism>
<reference evidence="4 5" key="1">
    <citation type="journal article" date="2014" name="Int. J. Syst. Evol. Microbiol.">
        <title>Complete genome sequence of Corynebacterium casei LMG S-19264T (=DSM 44701T), isolated from a smear-ripened cheese.</title>
        <authorList>
            <consortium name="US DOE Joint Genome Institute (JGI-PGF)"/>
            <person name="Walter F."/>
            <person name="Albersmeier A."/>
            <person name="Kalinowski J."/>
            <person name="Ruckert C."/>
        </authorList>
    </citation>
    <scope>NUCLEOTIDE SEQUENCE [LARGE SCALE GENOMIC DNA]</scope>
    <source>
        <strain evidence="4 5">CGMCC 1.15896</strain>
    </source>
</reference>
<dbReference type="EMBL" id="BMKB01000009">
    <property type="protein sequence ID" value="GGA62730.1"/>
    <property type="molecule type" value="Genomic_DNA"/>
</dbReference>
<dbReference type="AlphaFoldDB" id="A0A916RMH8"/>
<comment type="caution">
    <text evidence="4">The sequence shown here is derived from an EMBL/GenBank/DDBJ whole genome shotgun (WGS) entry which is preliminary data.</text>
</comment>
<name>A0A916RMH8_9HYPH</name>
<evidence type="ECO:0000313" key="5">
    <source>
        <dbReference type="Proteomes" id="UP000596977"/>
    </source>
</evidence>
<dbReference type="Pfam" id="PF07683">
    <property type="entry name" value="CobW_C"/>
    <property type="match status" value="1"/>
</dbReference>
<dbReference type="SUPFAM" id="SSF90002">
    <property type="entry name" value="Hypothetical protein YjiA, C-terminal domain"/>
    <property type="match status" value="1"/>
</dbReference>
<dbReference type="InterPro" id="IPR036627">
    <property type="entry name" value="CobW-likC_sf"/>
</dbReference>
<accession>A0A916RMH8</accession>
<keyword evidence="5" id="KW-1185">Reference proteome</keyword>